<dbReference type="PRINTS" id="PR00364">
    <property type="entry name" value="DISEASERSIST"/>
</dbReference>
<sequence length="966" mass="104370">MRFGILGPLEVWTDAGEVVAVGGPKPRALLTALLLDVGRVVDFRGESANAVQARVSRLRRGLPDGLIESTGGGYRIVVDPDDVDVHRFERLAAEGRRLLVAGAAQRAAGALREALGLWRGPALVDLPGARARVARLEEARLAATEDLVEAELATSGTSVGRLRELVDAHPFRERLRGQLMRALHDDGRTADALAEFDRARRLLRDELGVDPSDELSAVHLALLRAERPPRRGLAAQLTRIVGRDDELARLADPVRLATVTGPGGIGKTRLAVEAAGRWARDVCFVDLSPLTDGTQVPHAVLGALGVREPGFARTDPVDRLLAELRDQDTVLLLDNCEQVLDAVADLVRRLLSACPRLAVLATSREPLGLTGELLVPLEPLPEGPAVALFAERAAAVRPGFAAGPEVARVCRLLDGLPLAIELAAVRLRQFDVAELAAQLENQEHFRLLSRGDRTAARRHRTLRAVVAWSWHLLRPDEQALARRFAVFTGGATADAVAAVCGSDDALADLVDRSLLRVRAGRYRMLDTILLYCKEELADSQEEPELRHAHARYFLDLVQRADPDLRRAGQLDRLAELSAEHDNLVAALRWSARHDRPTAMRLVTAAAAYWWLSGRRDEVAEVAATLLDDVPDGLEEEYVSCVAHAGSHATEEHRARATEVLRCLDRPLRHPFGAAVWAMTRGPGPRLPALLLRDDPWNTALERLGEALVELLDGHPAAGERSLADVLARFRRLGERWGVAQALDWLAFAAGLRGEWARAHELWREALDLLAALGARLESADVLGRRAACLVRQGEWAAAEADYRRAAELGARPDAPAVDLGLARLARLRGDVPEARRLVDRAVAAVHAGDPAAVLLRSDITTEAARLAGPDDALRLHRRALDSVTASGVADAVEGLAGALDDGERAAFLLGTAVALRGVAVVGDPDVARAVERARDAVGPDAFAEAYARGAGQTRQQALTALSADRR</sequence>
<keyword evidence="3" id="KW-1185">Reference proteome</keyword>
<dbReference type="SUPFAM" id="SSF48452">
    <property type="entry name" value="TPR-like"/>
    <property type="match status" value="2"/>
</dbReference>
<dbReference type="InterPro" id="IPR005158">
    <property type="entry name" value="BTAD"/>
</dbReference>
<dbReference type="InterPro" id="IPR011990">
    <property type="entry name" value="TPR-like_helical_dom_sf"/>
</dbReference>
<organism evidence="2 3">
    <name type="scientific">Saccharothrix mutabilis subsp. mutabilis</name>
    <dbReference type="NCBI Taxonomy" id="66855"/>
    <lineage>
        <taxon>Bacteria</taxon>
        <taxon>Bacillati</taxon>
        <taxon>Actinomycetota</taxon>
        <taxon>Actinomycetes</taxon>
        <taxon>Pseudonocardiales</taxon>
        <taxon>Pseudonocardiaceae</taxon>
        <taxon>Saccharothrix</taxon>
    </lineage>
</organism>
<proteinExistence type="predicted"/>
<accession>A0ABN0TAL8</accession>
<evidence type="ECO:0000313" key="2">
    <source>
        <dbReference type="EMBL" id="GAA0216926.1"/>
    </source>
</evidence>
<dbReference type="Gene3D" id="1.10.10.10">
    <property type="entry name" value="Winged helix-like DNA-binding domain superfamily/Winged helix DNA-binding domain"/>
    <property type="match status" value="1"/>
</dbReference>
<feature type="domain" description="Bacterial transcriptional activator" evidence="1">
    <location>
        <begin position="83"/>
        <end position="223"/>
    </location>
</feature>
<dbReference type="InterPro" id="IPR027417">
    <property type="entry name" value="P-loop_NTPase"/>
</dbReference>
<evidence type="ECO:0000259" key="1">
    <source>
        <dbReference type="SMART" id="SM01043"/>
    </source>
</evidence>
<dbReference type="PANTHER" id="PTHR47691:SF3">
    <property type="entry name" value="HTH-TYPE TRANSCRIPTIONAL REGULATOR RV0890C-RELATED"/>
    <property type="match status" value="1"/>
</dbReference>
<dbReference type="Proteomes" id="UP001500416">
    <property type="component" value="Unassembled WGS sequence"/>
</dbReference>
<dbReference type="SMART" id="SM01043">
    <property type="entry name" value="BTAD"/>
    <property type="match status" value="1"/>
</dbReference>
<dbReference type="RefSeq" id="WP_343932738.1">
    <property type="nucleotide sequence ID" value="NZ_BAAABU010000002.1"/>
</dbReference>
<dbReference type="PANTHER" id="PTHR47691">
    <property type="entry name" value="REGULATOR-RELATED"/>
    <property type="match status" value="1"/>
</dbReference>
<dbReference type="Gene3D" id="1.25.40.10">
    <property type="entry name" value="Tetratricopeptide repeat domain"/>
    <property type="match status" value="2"/>
</dbReference>
<dbReference type="EMBL" id="BAAABU010000002">
    <property type="protein sequence ID" value="GAA0216926.1"/>
    <property type="molecule type" value="Genomic_DNA"/>
</dbReference>
<dbReference type="InterPro" id="IPR016032">
    <property type="entry name" value="Sig_transdc_resp-reg_C-effctor"/>
</dbReference>
<dbReference type="SUPFAM" id="SSF46894">
    <property type="entry name" value="C-terminal effector domain of the bipartite response regulators"/>
    <property type="match status" value="1"/>
</dbReference>
<dbReference type="SUPFAM" id="SSF52540">
    <property type="entry name" value="P-loop containing nucleoside triphosphate hydrolases"/>
    <property type="match status" value="1"/>
</dbReference>
<name>A0ABN0TAL8_9PSEU</name>
<comment type="caution">
    <text evidence="2">The sequence shown here is derived from an EMBL/GenBank/DDBJ whole genome shotgun (WGS) entry which is preliminary data.</text>
</comment>
<protein>
    <submittedName>
        <fullName evidence="2">BTAD domain-containing putative transcriptional regulator</fullName>
    </submittedName>
</protein>
<dbReference type="InterPro" id="IPR036388">
    <property type="entry name" value="WH-like_DNA-bd_sf"/>
</dbReference>
<evidence type="ECO:0000313" key="3">
    <source>
        <dbReference type="Proteomes" id="UP001500416"/>
    </source>
</evidence>
<reference evidence="2 3" key="1">
    <citation type="journal article" date="2019" name="Int. J. Syst. Evol. Microbiol.">
        <title>The Global Catalogue of Microorganisms (GCM) 10K type strain sequencing project: providing services to taxonomists for standard genome sequencing and annotation.</title>
        <authorList>
            <consortium name="The Broad Institute Genomics Platform"/>
            <consortium name="The Broad Institute Genome Sequencing Center for Infectious Disease"/>
            <person name="Wu L."/>
            <person name="Ma J."/>
        </authorList>
    </citation>
    <scope>NUCLEOTIDE SEQUENCE [LARGE SCALE GENOMIC DNA]</scope>
    <source>
        <strain evidence="2 3">JCM 3380</strain>
    </source>
</reference>
<dbReference type="Pfam" id="PF03704">
    <property type="entry name" value="BTAD"/>
    <property type="match status" value="1"/>
</dbReference>
<gene>
    <name evidence="2" type="ORF">GCM10010492_13440</name>
</gene>
<dbReference type="CDD" id="cd15831">
    <property type="entry name" value="BTAD"/>
    <property type="match status" value="1"/>
</dbReference>